<feature type="transmembrane region" description="Helical" evidence="1">
    <location>
        <begin position="66"/>
        <end position="85"/>
    </location>
</feature>
<dbReference type="Proteomes" id="UP001181693">
    <property type="component" value="Unassembled WGS sequence"/>
</dbReference>
<dbReference type="EMBL" id="DYDO01000010">
    <property type="protein sequence ID" value="DBA17632.1"/>
    <property type="molecule type" value="Genomic_DNA"/>
</dbReference>
<keyword evidence="1" id="KW-0812">Transmembrane</keyword>
<name>A0AAV3A227_PYXAD</name>
<evidence type="ECO:0000256" key="1">
    <source>
        <dbReference type="SAM" id="Phobius"/>
    </source>
</evidence>
<sequence length="103" mass="11238">MAALLVNGGNAKTLKMFFSCKQNGPCGARQEGKRVHCLCCCNQTQKTKKNLACWTLRLHTMTSLQIVADYAACLALGVYLCWLGMGVSCRTLYSYAGHNPSLS</sequence>
<keyword evidence="3" id="KW-1185">Reference proteome</keyword>
<proteinExistence type="predicted"/>
<evidence type="ECO:0000313" key="2">
    <source>
        <dbReference type="EMBL" id="DBA17632.1"/>
    </source>
</evidence>
<accession>A0AAV3A227</accession>
<protein>
    <submittedName>
        <fullName evidence="2">Uncharacterized protein</fullName>
    </submittedName>
</protein>
<dbReference type="AlphaFoldDB" id="A0AAV3A227"/>
<organism evidence="2 3">
    <name type="scientific">Pyxicephalus adspersus</name>
    <name type="common">African bullfrog</name>
    <dbReference type="NCBI Taxonomy" id="30357"/>
    <lineage>
        <taxon>Eukaryota</taxon>
        <taxon>Metazoa</taxon>
        <taxon>Chordata</taxon>
        <taxon>Craniata</taxon>
        <taxon>Vertebrata</taxon>
        <taxon>Euteleostomi</taxon>
        <taxon>Amphibia</taxon>
        <taxon>Batrachia</taxon>
        <taxon>Anura</taxon>
        <taxon>Neobatrachia</taxon>
        <taxon>Ranoidea</taxon>
        <taxon>Pyxicephalidae</taxon>
        <taxon>Pyxicephalinae</taxon>
        <taxon>Pyxicephalus</taxon>
    </lineage>
</organism>
<evidence type="ECO:0000313" key="3">
    <source>
        <dbReference type="Proteomes" id="UP001181693"/>
    </source>
</evidence>
<reference evidence="2" key="1">
    <citation type="thesis" date="2020" institute="ProQuest LLC" country="789 East Eisenhower Parkway, Ann Arbor, MI, USA">
        <title>Comparative Genomics and Chromosome Evolution.</title>
        <authorList>
            <person name="Mudd A.B."/>
        </authorList>
    </citation>
    <scope>NUCLEOTIDE SEQUENCE</scope>
    <source>
        <strain evidence="2">1538</strain>
        <tissue evidence="2">Blood</tissue>
    </source>
</reference>
<keyword evidence="1" id="KW-0472">Membrane</keyword>
<keyword evidence="1" id="KW-1133">Transmembrane helix</keyword>
<gene>
    <name evidence="2" type="ORF">GDO54_003050</name>
</gene>
<comment type="caution">
    <text evidence="2">The sequence shown here is derived from an EMBL/GenBank/DDBJ whole genome shotgun (WGS) entry which is preliminary data.</text>
</comment>